<keyword evidence="2" id="KW-1185">Reference proteome</keyword>
<dbReference type="AlphaFoldDB" id="A0A8T0P411"/>
<evidence type="ECO:0008006" key="3">
    <source>
        <dbReference type="Google" id="ProtNLM"/>
    </source>
</evidence>
<reference evidence="1" key="1">
    <citation type="submission" date="2020-05" db="EMBL/GenBank/DDBJ databases">
        <title>WGS assembly of Panicum virgatum.</title>
        <authorList>
            <person name="Lovell J.T."/>
            <person name="Jenkins J."/>
            <person name="Shu S."/>
            <person name="Juenger T.E."/>
            <person name="Schmutz J."/>
        </authorList>
    </citation>
    <scope>NUCLEOTIDE SEQUENCE</scope>
    <source>
        <strain evidence="1">AP13</strain>
    </source>
</reference>
<comment type="caution">
    <text evidence="1">The sequence shown here is derived from an EMBL/GenBank/DDBJ whole genome shotgun (WGS) entry which is preliminary data.</text>
</comment>
<dbReference type="SUPFAM" id="SSF54277">
    <property type="entry name" value="CAD &amp; PB1 domains"/>
    <property type="match status" value="1"/>
</dbReference>
<dbReference type="Proteomes" id="UP000823388">
    <property type="component" value="Chromosome 8N"/>
</dbReference>
<dbReference type="EMBL" id="CM029052">
    <property type="protein sequence ID" value="KAG2555465.1"/>
    <property type="molecule type" value="Genomic_DNA"/>
</dbReference>
<evidence type="ECO:0000313" key="2">
    <source>
        <dbReference type="Proteomes" id="UP000823388"/>
    </source>
</evidence>
<accession>A0A8T0P411</accession>
<gene>
    <name evidence="1" type="ORF">PVAP13_8NG076380</name>
</gene>
<proteinExistence type="predicted"/>
<protein>
    <recommendedName>
        <fullName evidence="3">PB1 domain-containing protein</fullName>
    </recommendedName>
</protein>
<feature type="non-terminal residue" evidence="1">
    <location>
        <position position="228"/>
    </location>
</feature>
<sequence length="228" mass="26092">MDCSSACRVVIQIPAYVEQPGEEYHVTSNNRIIVDKDMTNWVDFLAELDAMVKHGEQQELHVSFLDKACNEYVWITSDAALLEAFSQYWDIRRLPLQVIIHDLEPLEEVLPSTNLETALVVACVLPPSTPSDKELNLNKPPSWGEEDEIEYVGVDDEKEKYKDFKLDDEVKIDPNYIPNSDGEDSDDELIVDDDKGCEMHVHVTDVENPKIEVGVMFEDELCFKKCIR</sequence>
<name>A0A8T0P411_PANVG</name>
<evidence type="ECO:0000313" key="1">
    <source>
        <dbReference type="EMBL" id="KAG2555465.1"/>
    </source>
</evidence>
<organism evidence="1 2">
    <name type="scientific">Panicum virgatum</name>
    <name type="common">Blackwell switchgrass</name>
    <dbReference type="NCBI Taxonomy" id="38727"/>
    <lineage>
        <taxon>Eukaryota</taxon>
        <taxon>Viridiplantae</taxon>
        <taxon>Streptophyta</taxon>
        <taxon>Embryophyta</taxon>
        <taxon>Tracheophyta</taxon>
        <taxon>Spermatophyta</taxon>
        <taxon>Magnoliopsida</taxon>
        <taxon>Liliopsida</taxon>
        <taxon>Poales</taxon>
        <taxon>Poaceae</taxon>
        <taxon>PACMAD clade</taxon>
        <taxon>Panicoideae</taxon>
        <taxon>Panicodae</taxon>
        <taxon>Paniceae</taxon>
        <taxon>Panicinae</taxon>
        <taxon>Panicum</taxon>
        <taxon>Panicum sect. Hiantes</taxon>
    </lineage>
</organism>